<gene>
    <name evidence="1" type="ORF">CAEBREN_12984</name>
</gene>
<evidence type="ECO:0000313" key="1">
    <source>
        <dbReference type="EMBL" id="EGT51610.1"/>
    </source>
</evidence>
<dbReference type="Proteomes" id="UP000008068">
    <property type="component" value="Unassembled WGS sequence"/>
</dbReference>
<sequence length="142" mass="15092">MTEYNDSDEAIIKSSRLFARACIYVGGLLGEMTDPLLLRCSFTGALIMIAAKNSESRLSAIAICLLVMNVCIDGYEMIEFNAAGETLLKVHVLFTNACKYGGGAIGEGSGITGFFGSIIGAFGGEAARKIVQGCSWIVSRYI</sequence>
<name>G0N3D9_CAEBE</name>
<keyword evidence="2" id="KW-1185">Reference proteome</keyword>
<dbReference type="HOGENOM" id="CLU_1817473_0_0_1"/>
<reference evidence="2" key="1">
    <citation type="submission" date="2011-07" db="EMBL/GenBank/DDBJ databases">
        <authorList>
            <consortium name="Caenorhabditis brenneri Sequencing and Analysis Consortium"/>
            <person name="Wilson R.K."/>
        </authorList>
    </citation>
    <scope>NUCLEOTIDE SEQUENCE [LARGE SCALE GENOMIC DNA]</scope>
    <source>
        <strain evidence="2">PB2801</strain>
    </source>
</reference>
<organism evidence="2">
    <name type="scientific">Caenorhabditis brenneri</name>
    <name type="common">Nematode worm</name>
    <dbReference type="NCBI Taxonomy" id="135651"/>
    <lineage>
        <taxon>Eukaryota</taxon>
        <taxon>Metazoa</taxon>
        <taxon>Ecdysozoa</taxon>
        <taxon>Nematoda</taxon>
        <taxon>Chromadorea</taxon>
        <taxon>Rhabditida</taxon>
        <taxon>Rhabditina</taxon>
        <taxon>Rhabditomorpha</taxon>
        <taxon>Rhabditoidea</taxon>
        <taxon>Rhabditidae</taxon>
        <taxon>Peloderinae</taxon>
        <taxon>Caenorhabditis</taxon>
    </lineage>
</organism>
<proteinExistence type="predicted"/>
<dbReference type="EMBL" id="GL379834">
    <property type="protein sequence ID" value="EGT51610.1"/>
    <property type="molecule type" value="Genomic_DNA"/>
</dbReference>
<accession>G0N3D9</accession>
<dbReference type="AlphaFoldDB" id="G0N3D9"/>
<protein>
    <submittedName>
        <fullName evidence="1">Uncharacterized protein</fullName>
    </submittedName>
</protein>
<dbReference type="InParanoid" id="G0N3D9"/>
<evidence type="ECO:0000313" key="2">
    <source>
        <dbReference type="Proteomes" id="UP000008068"/>
    </source>
</evidence>